<keyword evidence="3" id="KW-0862">Zinc</keyword>
<dbReference type="EMBL" id="JAZGUE010000007">
    <property type="protein sequence ID" value="KAL2265010.1"/>
    <property type="molecule type" value="Genomic_DNA"/>
</dbReference>
<evidence type="ECO:0000256" key="2">
    <source>
        <dbReference type="ARBA" id="ARBA00022771"/>
    </source>
</evidence>
<organism evidence="6 7">
    <name type="scientific">Remersonia thermophila</name>
    <dbReference type="NCBI Taxonomy" id="72144"/>
    <lineage>
        <taxon>Eukaryota</taxon>
        <taxon>Fungi</taxon>
        <taxon>Dikarya</taxon>
        <taxon>Ascomycota</taxon>
        <taxon>Pezizomycotina</taxon>
        <taxon>Sordariomycetes</taxon>
        <taxon>Sordariomycetidae</taxon>
        <taxon>Sordariales</taxon>
        <taxon>Sordariales incertae sedis</taxon>
        <taxon>Remersonia</taxon>
    </lineage>
</organism>
<dbReference type="RefSeq" id="XP_070863737.1">
    <property type="nucleotide sequence ID" value="XM_071014352.1"/>
</dbReference>
<sequence length="193" mass="22134">MLHTLISRTLRSWAASSTSTRPFSSDFKKSYKKAGGDPYGSTKRFPDLHHRVTAELAGAKIQPSWWFNESGTNDTSIGEHITHIMGKFKCSNKTCQKPGWGSKKIAIQIRKFKKHGYDALVFNQRCKECKSLGVMKITEDSYVERLSYRLKKWSGIKVERPVYEEKKGPEHESHLCEGCRAGRCMERKDDELD</sequence>
<accession>A0ABR4D3W6</accession>
<evidence type="ECO:0000256" key="4">
    <source>
        <dbReference type="SAM" id="MobiDB-lite"/>
    </source>
</evidence>
<dbReference type="SMART" id="SM01328">
    <property type="entry name" value="zf-3CxxC"/>
    <property type="match status" value="1"/>
</dbReference>
<gene>
    <name evidence="6" type="ORF">VTJ83DRAFT_7520</name>
</gene>
<proteinExistence type="predicted"/>
<evidence type="ECO:0000313" key="7">
    <source>
        <dbReference type="Proteomes" id="UP001600064"/>
    </source>
</evidence>
<dbReference type="InterPro" id="IPR027377">
    <property type="entry name" value="ZAR1/RTP1-5-like_Znf-3CxxC"/>
</dbReference>
<keyword evidence="2" id="KW-0863">Zinc-finger</keyword>
<keyword evidence="7" id="KW-1185">Reference proteome</keyword>
<evidence type="ECO:0000256" key="1">
    <source>
        <dbReference type="ARBA" id="ARBA00022723"/>
    </source>
</evidence>
<evidence type="ECO:0000313" key="6">
    <source>
        <dbReference type="EMBL" id="KAL2265010.1"/>
    </source>
</evidence>
<reference evidence="6 7" key="1">
    <citation type="journal article" date="2024" name="Commun. Biol.">
        <title>Comparative genomic analysis of thermophilic fungi reveals convergent evolutionary adaptations and gene losses.</title>
        <authorList>
            <person name="Steindorff A.S."/>
            <person name="Aguilar-Pontes M.V."/>
            <person name="Robinson A.J."/>
            <person name="Andreopoulos B."/>
            <person name="LaButti K."/>
            <person name="Kuo A."/>
            <person name="Mondo S."/>
            <person name="Riley R."/>
            <person name="Otillar R."/>
            <person name="Haridas S."/>
            <person name="Lipzen A."/>
            <person name="Grimwood J."/>
            <person name="Schmutz J."/>
            <person name="Clum A."/>
            <person name="Reid I.D."/>
            <person name="Moisan M.C."/>
            <person name="Butler G."/>
            <person name="Nguyen T.T.M."/>
            <person name="Dewar K."/>
            <person name="Conant G."/>
            <person name="Drula E."/>
            <person name="Henrissat B."/>
            <person name="Hansel C."/>
            <person name="Singer S."/>
            <person name="Hutchinson M.I."/>
            <person name="de Vries R.P."/>
            <person name="Natvig D.O."/>
            <person name="Powell A.J."/>
            <person name="Tsang A."/>
            <person name="Grigoriev I.V."/>
        </authorList>
    </citation>
    <scope>NUCLEOTIDE SEQUENCE [LARGE SCALE GENOMIC DNA]</scope>
    <source>
        <strain evidence="6 7">ATCC 22073</strain>
    </source>
</reference>
<evidence type="ECO:0000256" key="3">
    <source>
        <dbReference type="ARBA" id="ARBA00022833"/>
    </source>
</evidence>
<feature type="region of interest" description="Disordered" evidence="4">
    <location>
        <begin position="18"/>
        <end position="38"/>
    </location>
</feature>
<dbReference type="Pfam" id="PF13695">
    <property type="entry name" value="Zn_ribbon_3CxxC"/>
    <property type="match status" value="1"/>
</dbReference>
<evidence type="ECO:0000259" key="5">
    <source>
        <dbReference type="SMART" id="SM01328"/>
    </source>
</evidence>
<protein>
    <recommendedName>
        <fullName evidence="5">3CxxC-type domain-containing protein</fullName>
    </recommendedName>
</protein>
<dbReference type="GeneID" id="98128996"/>
<dbReference type="Proteomes" id="UP001600064">
    <property type="component" value="Unassembled WGS sequence"/>
</dbReference>
<feature type="domain" description="3CxxC-type" evidence="5">
    <location>
        <begin position="83"/>
        <end position="182"/>
    </location>
</feature>
<comment type="caution">
    <text evidence="6">The sequence shown here is derived from an EMBL/GenBank/DDBJ whole genome shotgun (WGS) entry which is preliminary data.</text>
</comment>
<keyword evidence="1" id="KW-0479">Metal-binding</keyword>
<name>A0ABR4D3W6_9PEZI</name>